<dbReference type="EMBL" id="AQHR01000085">
    <property type="protein sequence ID" value="EON76557.1"/>
    <property type="molecule type" value="Genomic_DNA"/>
</dbReference>
<evidence type="ECO:0000313" key="1">
    <source>
        <dbReference type="EMBL" id="EON76557.1"/>
    </source>
</evidence>
<sequence length="45" mass="5158">MLHEFFPVDIAYDPFLALVLYLQTRVFAKVVKPSLNLAHTKKIGL</sequence>
<name>R7ZR49_9BACT</name>
<proteinExistence type="predicted"/>
<reference evidence="1 2" key="1">
    <citation type="submission" date="2013-02" db="EMBL/GenBank/DDBJ databases">
        <title>A novel strain isolated from Lonar lake, Maharashtra, India.</title>
        <authorList>
            <person name="Singh A."/>
        </authorList>
    </citation>
    <scope>NUCLEOTIDE SEQUENCE [LARGE SCALE GENOMIC DNA]</scope>
    <source>
        <strain evidence="1 2">AK24</strain>
    </source>
</reference>
<dbReference type="AlphaFoldDB" id="R7ZR49"/>
<gene>
    <name evidence="1" type="ORF">ADIS_3007</name>
</gene>
<evidence type="ECO:0000313" key="2">
    <source>
        <dbReference type="Proteomes" id="UP000013909"/>
    </source>
</evidence>
<protein>
    <submittedName>
        <fullName evidence="1">Uncharacterized protein</fullName>
    </submittedName>
</protein>
<keyword evidence="2" id="KW-1185">Reference proteome</keyword>
<organism evidence="1 2">
    <name type="scientific">Lunatimonas lonarensis</name>
    <dbReference type="NCBI Taxonomy" id="1232681"/>
    <lineage>
        <taxon>Bacteria</taxon>
        <taxon>Pseudomonadati</taxon>
        <taxon>Bacteroidota</taxon>
        <taxon>Cytophagia</taxon>
        <taxon>Cytophagales</taxon>
        <taxon>Cyclobacteriaceae</taxon>
    </lineage>
</organism>
<dbReference type="Proteomes" id="UP000013909">
    <property type="component" value="Unassembled WGS sequence"/>
</dbReference>
<comment type="caution">
    <text evidence="1">The sequence shown here is derived from an EMBL/GenBank/DDBJ whole genome shotgun (WGS) entry which is preliminary data.</text>
</comment>
<accession>R7ZR49</accession>